<dbReference type="Gene3D" id="2.40.50.100">
    <property type="match status" value="1"/>
</dbReference>
<dbReference type="GO" id="GO:0003989">
    <property type="term" value="F:acetyl-CoA carboxylase activity"/>
    <property type="evidence" value="ECO:0007669"/>
    <property type="project" value="InterPro"/>
</dbReference>
<feature type="region of interest" description="Disordered" evidence="3">
    <location>
        <begin position="64"/>
        <end position="98"/>
    </location>
</feature>
<keyword evidence="2" id="KW-0092">Biotin</keyword>
<dbReference type="UniPathway" id="UPA00094"/>
<dbReference type="GO" id="GO:0006633">
    <property type="term" value="P:fatty acid biosynthetic process"/>
    <property type="evidence" value="ECO:0007669"/>
    <property type="project" value="UniProtKB-UniPathway"/>
</dbReference>
<dbReference type="PROSITE" id="PS50968">
    <property type="entry name" value="BIOTINYL_LIPOYL"/>
    <property type="match status" value="1"/>
</dbReference>
<keyword evidence="2" id="KW-0443">Lipid metabolism</keyword>
<dbReference type="InterPro" id="IPR053217">
    <property type="entry name" value="ACC_Biotin_Carrier"/>
</dbReference>
<name>A0A2D0N9L2_FLAN2</name>
<keyword evidence="6" id="KW-1185">Reference proteome</keyword>
<comment type="caution">
    <text evidence="5">The sequence shown here is derived from an EMBL/GenBank/DDBJ whole genome shotgun (WGS) entry which is preliminary data.</text>
</comment>
<dbReference type="NCBIfam" id="NF005457">
    <property type="entry name" value="PRK07051.1"/>
    <property type="match status" value="1"/>
</dbReference>
<dbReference type="PRINTS" id="PR01071">
    <property type="entry name" value="ACOABIOTINCC"/>
</dbReference>
<feature type="domain" description="Lipoyl-binding" evidence="4">
    <location>
        <begin position="97"/>
        <end position="173"/>
    </location>
</feature>
<dbReference type="OrthoDB" id="9811735at2"/>
<feature type="compositionally biased region" description="Low complexity" evidence="3">
    <location>
        <begin position="76"/>
        <end position="85"/>
    </location>
</feature>
<dbReference type="Proteomes" id="UP000223913">
    <property type="component" value="Unassembled WGS sequence"/>
</dbReference>
<gene>
    <name evidence="5" type="primary">accB</name>
    <name evidence="5" type="ORF">CRP01_18815</name>
</gene>
<organism evidence="5 6">
    <name type="scientific">Flavilitoribacter nigricans (strain ATCC 23147 / DSM 23189 / NBRC 102662 / NCIMB 1420 / SS-2)</name>
    <name type="common">Lewinella nigricans</name>
    <dbReference type="NCBI Taxonomy" id="1122177"/>
    <lineage>
        <taxon>Bacteria</taxon>
        <taxon>Pseudomonadati</taxon>
        <taxon>Bacteroidota</taxon>
        <taxon>Saprospiria</taxon>
        <taxon>Saprospirales</taxon>
        <taxon>Lewinellaceae</taxon>
        <taxon>Flavilitoribacter</taxon>
    </lineage>
</organism>
<protein>
    <recommendedName>
        <fullName evidence="2">Biotin carboxyl carrier protein of acetyl-CoA carboxylase</fullName>
    </recommendedName>
</protein>
<dbReference type="Pfam" id="PF00364">
    <property type="entry name" value="Biotin_lipoyl"/>
    <property type="match status" value="1"/>
</dbReference>
<dbReference type="GO" id="GO:0009317">
    <property type="term" value="C:acetyl-CoA carboxylase complex"/>
    <property type="evidence" value="ECO:0007669"/>
    <property type="project" value="InterPro"/>
</dbReference>
<dbReference type="PANTHER" id="PTHR47597:SF1">
    <property type="entry name" value="IS A MEMBER OF THE PF|00364 BIOTIN-REQUIRING ENZYMES FAMILY-RELATED"/>
    <property type="match status" value="1"/>
</dbReference>
<evidence type="ECO:0000313" key="6">
    <source>
        <dbReference type="Proteomes" id="UP000223913"/>
    </source>
</evidence>
<evidence type="ECO:0000256" key="1">
    <source>
        <dbReference type="ARBA" id="ARBA00003761"/>
    </source>
</evidence>
<keyword evidence="2" id="KW-0276">Fatty acid metabolism</keyword>
<dbReference type="NCBIfam" id="TIGR00531">
    <property type="entry name" value="BCCP"/>
    <property type="match status" value="1"/>
</dbReference>
<reference evidence="5 6" key="1">
    <citation type="submission" date="2017-10" db="EMBL/GenBank/DDBJ databases">
        <title>The draft genome sequence of Lewinella nigricans NBRC 102662.</title>
        <authorList>
            <person name="Wang K."/>
        </authorList>
    </citation>
    <scope>NUCLEOTIDE SEQUENCE [LARGE SCALE GENOMIC DNA]</scope>
    <source>
        <strain evidence="5 6">NBRC 102662</strain>
    </source>
</reference>
<evidence type="ECO:0000259" key="4">
    <source>
        <dbReference type="PROSITE" id="PS50968"/>
    </source>
</evidence>
<proteinExistence type="predicted"/>
<sequence length="176" mass="19124">MTFKEIQDLLKLISKLELAEFKLKEDEFELVVRTKEYYKGRGKGNIVSTAAPLLPVSTVPPSFAQPQAAPAPAPAPKAESAAPAKSESEESDESANYLPIKSPMVGTFYRSSSPDKAAYVKVGDVVEAGSVVCIIEAMKLFNEIESEISGRIVKVMVEDAQPVEYDQVLFLVDPKG</sequence>
<comment type="function">
    <text evidence="1 2">This protein is a component of the acetyl coenzyme A carboxylase complex; first, biotin carboxylase catalyzes the carboxylation of the carrier protein and then the transcarboxylase transfers the carboxyl group to form malonyl-CoA.</text>
</comment>
<dbReference type="InterPro" id="IPR000089">
    <property type="entry name" value="Biotin_lipoyl"/>
</dbReference>
<dbReference type="InterPro" id="IPR001249">
    <property type="entry name" value="AcCoA_biotinCC"/>
</dbReference>
<dbReference type="RefSeq" id="WP_099151625.1">
    <property type="nucleotide sequence ID" value="NZ_PDUD01000023.1"/>
</dbReference>
<dbReference type="CDD" id="cd06850">
    <property type="entry name" value="biotinyl_domain"/>
    <property type="match status" value="1"/>
</dbReference>
<evidence type="ECO:0000256" key="3">
    <source>
        <dbReference type="SAM" id="MobiDB-lite"/>
    </source>
</evidence>
<keyword evidence="2" id="KW-0275">Fatty acid biosynthesis</keyword>
<dbReference type="AlphaFoldDB" id="A0A2D0N9L2"/>
<dbReference type="EMBL" id="PDUD01000023">
    <property type="protein sequence ID" value="PHN05078.1"/>
    <property type="molecule type" value="Genomic_DNA"/>
</dbReference>
<evidence type="ECO:0000313" key="5">
    <source>
        <dbReference type="EMBL" id="PHN05078.1"/>
    </source>
</evidence>
<accession>A0A2D0N9L2</accession>
<evidence type="ECO:0000256" key="2">
    <source>
        <dbReference type="RuleBase" id="RU364072"/>
    </source>
</evidence>
<dbReference type="SUPFAM" id="SSF51230">
    <property type="entry name" value="Single hybrid motif"/>
    <property type="match status" value="1"/>
</dbReference>
<dbReference type="InterPro" id="IPR011053">
    <property type="entry name" value="Single_hybrid_motif"/>
</dbReference>
<comment type="pathway">
    <text evidence="2">Lipid metabolism; fatty acid biosynthesis.</text>
</comment>
<keyword evidence="2" id="KW-0444">Lipid biosynthesis</keyword>
<dbReference type="PANTHER" id="PTHR47597">
    <property type="entry name" value="IS A MEMBER OF THE PF|00364 BIOTIN-REQUIRING ENZYMES FAMILY-RELATED"/>
    <property type="match status" value="1"/>
</dbReference>